<feature type="signal peptide" evidence="2">
    <location>
        <begin position="1"/>
        <end position="21"/>
    </location>
</feature>
<gene>
    <name evidence="3" type="primary">Dyak\GE13039</name>
    <name evidence="3" type="synonym">dyak_GLEANR_13286</name>
    <name evidence="3" type="synonym">GE13039</name>
    <name evidence="3" type="ORF">Dyak_GE13039</name>
</gene>
<dbReference type="AlphaFoldDB" id="B4P7I5"/>
<dbReference type="KEGG" id="dya:Dyak_GE13039"/>
<dbReference type="Pfam" id="PF00379">
    <property type="entry name" value="Chitin_bind_4"/>
    <property type="match status" value="1"/>
</dbReference>
<dbReference type="PANTHER" id="PTHR10380:SF233">
    <property type="entry name" value="CUTICULAR PROTEIN 47EB-RELATED"/>
    <property type="match status" value="1"/>
</dbReference>
<sequence>MFALLLILTGCQLLWSSPAESTSINEPVPILKSVAEQLTSGSYLFSYETADGTYREELGIVSRSSDSKSSDDDLEVSGIYRYIDDWGQEVEVRYTADKSGFLPHVRYISQGEAYKPFRIEPLSLMGAHS</sequence>
<evidence type="ECO:0000313" key="3">
    <source>
        <dbReference type="EMBL" id="EDW90020.2"/>
    </source>
</evidence>
<protein>
    <submittedName>
        <fullName evidence="3">Uncharacterized protein</fullName>
    </submittedName>
</protein>
<dbReference type="HOGENOM" id="CLU_065450_6_0_1"/>
<keyword evidence="1" id="KW-0193">Cuticle</keyword>
<accession>B4P7I5</accession>
<keyword evidence="4" id="KW-1185">Reference proteome</keyword>
<evidence type="ECO:0000313" key="4">
    <source>
        <dbReference type="Proteomes" id="UP000002282"/>
    </source>
</evidence>
<reference evidence="3 4" key="2">
    <citation type="journal article" date="2007" name="PLoS Biol.">
        <title>Principles of genome evolution in the Drosophila melanogaster species group.</title>
        <authorList>
            <person name="Ranz J.M."/>
            <person name="Maurin D."/>
            <person name="Chan Y.S."/>
            <person name="von Grotthuss M."/>
            <person name="Hillier L.W."/>
            <person name="Roote J."/>
            <person name="Ashburner M."/>
            <person name="Bergman C.M."/>
        </authorList>
    </citation>
    <scope>NUCLEOTIDE SEQUENCE [LARGE SCALE GENOMIC DNA]</scope>
    <source>
        <strain evidence="4">Tai18E2 / Tucson 14021-0261.01</strain>
    </source>
</reference>
<evidence type="ECO:0000256" key="2">
    <source>
        <dbReference type="SAM" id="SignalP"/>
    </source>
</evidence>
<dbReference type="InterPro" id="IPR050468">
    <property type="entry name" value="Cuticle_Struct_Prot"/>
</dbReference>
<feature type="chain" id="PRO_5006458766" evidence="2">
    <location>
        <begin position="22"/>
        <end position="129"/>
    </location>
</feature>
<dbReference type="EMBL" id="CM000158">
    <property type="protein sequence ID" value="EDW90020.2"/>
    <property type="molecule type" value="Genomic_DNA"/>
</dbReference>
<dbReference type="GO" id="GO:0008010">
    <property type="term" value="F:structural constituent of chitin-based larval cuticle"/>
    <property type="evidence" value="ECO:0007669"/>
    <property type="project" value="TreeGrafter"/>
</dbReference>
<dbReference type="PRINTS" id="PR00947">
    <property type="entry name" value="CUTICLE"/>
</dbReference>
<dbReference type="PROSITE" id="PS51155">
    <property type="entry name" value="CHIT_BIND_RR_2"/>
    <property type="match status" value="1"/>
</dbReference>
<dbReference type="OrthoDB" id="6436213at2759"/>
<organism evidence="3 4">
    <name type="scientific">Drosophila yakuba</name>
    <name type="common">Fruit fly</name>
    <dbReference type="NCBI Taxonomy" id="7245"/>
    <lineage>
        <taxon>Eukaryota</taxon>
        <taxon>Metazoa</taxon>
        <taxon>Ecdysozoa</taxon>
        <taxon>Arthropoda</taxon>
        <taxon>Hexapoda</taxon>
        <taxon>Insecta</taxon>
        <taxon>Pterygota</taxon>
        <taxon>Neoptera</taxon>
        <taxon>Endopterygota</taxon>
        <taxon>Diptera</taxon>
        <taxon>Brachycera</taxon>
        <taxon>Muscomorpha</taxon>
        <taxon>Ephydroidea</taxon>
        <taxon>Drosophilidae</taxon>
        <taxon>Drosophila</taxon>
        <taxon>Sophophora</taxon>
    </lineage>
</organism>
<proteinExistence type="predicted"/>
<dbReference type="GO" id="GO:0062129">
    <property type="term" value="C:chitin-based extracellular matrix"/>
    <property type="evidence" value="ECO:0007669"/>
    <property type="project" value="TreeGrafter"/>
</dbReference>
<dbReference type="InterPro" id="IPR000618">
    <property type="entry name" value="Insect_cuticle"/>
</dbReference>
<dbReference type="PANTHER" id="PTHR10380">
    <property type="entry name" value="CUTICLE PROTEIN"/>
    <property type="match status" value="1"/>
</dbReference>
<keyword evidence="2" id="KW-0732">Signal</keyword>
<dbReference type="Proteomes" id="UP000002282">
    <property type="component" value="Chromosome 2R"/>
</dbReference>
<reference evidence="3 4" key="1">
    <citation type="journal article" date="2007" name="Nature">
        <title>Evolution of genes and genomes on the Drosophila phylogeny.</title>
        <authorList>
            <consortium name="Drosophila 12 Genomes Consortium"/>
            <person name="Clark A.G."/>
            <person name="Eisen M.B."/>
            <person name="Smith D.R."/>
            <person name="Bergman C.M."/>
            <person name="Oliver B."/>
            <person name="Markow T.A."/>
            <person name="Kaufman T.C."/>
            <person name="Kellis M."/>
            <person name="Gelbart W."/>
            <person name="Iyer V.N."/>
            <person name="Pollard D.A."/>
            <person name="Sackton T.B."/>
            <person name="Larracuente A.M."/>
            <person name="Singh N.D."/>
            <person name="Abad J.P."/>
            <person name="Abt D.N."/>
            <person name="Adryan B."/>
            <person name="Aguade M."/>
            <person name="Akashi H."/>
            <person name="Anderson W.W."/>
            <person name="Aquadro C.F."/>
            <person name="Ardell D.H."/>
            <person name="Arguello R."/>
            <person name="Artieri C.G."/>
            <person name="Barbash D.A."/>
            <person name="Barker D."/>
            <person name="Barsanti P."/>
            <person name="Batterham P."/>
            <person name="Batzoglou S."/>
            <person name="Begun D."/>
            <person name="Bhutkar A."/>
            <person name="Blanco E."/>
            <person name="Bosak S.A."/>
            <person name="Bradley R.K."/>
            <person name="Brand A.D."/>
            <person name="Brent M.R."/>
            <person name="Brooks A.N."/>
            <person name="Brown R.H."/>
            <person name="Butlin R.K."/>
            <person name="Caggese C."/>
            <person name="Calvi B.R."/>
            <person name="Bernardo de Carvalho A."/>
            <person name="Caspi A."/>
            <person name="Castrezana S."/>
            <person name="Celniker S.E."/>
            <person name="Chang J.L."/>
            <person name="Chapple C."/>
            <person name="Chatterji S."/>
            <person name="Chinwalla A."/>
            <person name="Civetta A."/>
            <person name="Clifton S.W."/>
            <person name="Comeron J.M."/>
            <person name="Costello J.C."/>
            <person name="Coyne J.A."/>
            <person name="Daub J."/>
            <person name="David R.G."/>
            <person name="Delcher A.L."/>
            <person name="Delehaunty K."/>
            <person name="Do C.B."/>
            <person name="Ebling H."/>
            <person name="Edwards K."/>
            <person name="Eickbush T."/>
            <person name="Evans J.D."/>
            <person name="Filipski A."/>
            <person name="Findeiss S."/>
            <person name="Freyhult E."/>
            <person name="Fulton L."/>
            <person name="Fulton R."/>
            <person name="Garcia A.C."/>
            <person name="Gardiner A."/>
            <person name="Garfield D.A."/>
            <person name="Garvin B.E."/>
            <person name="Gibson G."/>
            <person name="Gilbert D."/>
            <person name="Gnerre S."/>
            <person name="Godfrey J."/>
            <person name="Good R."/>
            <person name="Gotea V."/>
            <person name="Gravely B."/>
            <person name="Greenberg A.J."/>
            <person name="Griffiths-Jones S."/>
            <person name="Gross S."/>
            <person name="Guigo R."/>
            <person name="Gustafson E.A."/>
            <person name="Haerty W."/>
            <person name="Hahn M.W."/>
            <person name="Halligan D.L."/>
            <person name="Halpern A.L."/>
            <person name="Halter G.M."/>
            <person name="Han M.V."/>
            <person name="Heger A."/>
            <person name="Hillier L."/>
            <person name="Hinrichs A.S."/>
            <person name="Holmes I."/>
            <person name="Hoskins R.A."/>
            <person name="Hubisz M.J."/>
            <person name="Hultmark D."/>
            <person name="Huntley M.A."/>
            <person name="Jaffe D.B."/>
            <person name="Jagadeeshan S."/>
            <person name="Jeck W.R."/>
            <person name="Johnson J."/>
            <person name="Jones C.D."/>
            <person name="Jordan W.C."/>
            <person name="Karpen G.H."/>
            <person name="Kataoka E."/>
            <person name="Keightley P.D."/>
            <person name="Kheradpour P."/>
            <person name="Kirkness E.F."/>
            <person name="Koerich L.B."/>
            <person name="Kristiansen K."/>
            <person name="Kudrna D."/>
            <person name="Kulathinal R.J."/>
            <person name="Kumar S."/>
            <person name="Kwok R."/>
            <person name="Lander E."/>
            <person name="Langley C.H."/>
            <person name="Lapoint R."/>
            <person name="Lazzaro B.P."/>
            <person name="Lee S.J."/>
            <person name="Levesque L."/>
            <person name="Li R."/>
            <person name="Lin C.F."/>
            <person name="Lin M.F."/>
            <person name="Lindblad-Toh K."/>
            <person name="Llopart A."/>
            <person name="Long M."/>
            <person name="Low L."/>
            <person name="Lozovsky E."/>
            <person name="Lu J."/>
            <person name="Luo M."/>
            <person name="Machado C.A."/>
            <person name="Makalowski W."/>
            <person name="Marzo M."/>
            <person name="Matsuda M."/>
            <person name="Matzkin L."/>
            <person name="McAllister B."/>
            <person name="McBride C.S."/>
            <person name="McKernan B."/>
            <person name="McKernan K."/>
            <person name="Mendez-Lago M."/>
            <person name="Minx P."/>
            <person name="Mollenhauer M.U."/>
            <person name="Montooth K."/>
            <person name="Mount S.M."/>
            <person name="Mu X."/>
            <person name="Myers E."/>
            <person name="Negre B."/>
            <person name="Newfeld S."/>
            <person name="Nielsen R."/>
            <person name="Noor M.A."/>
            <person name="O'Grady P."/>
            <person name="Pachter L."/>
            <person name="Papaceit M."/>
            <person name="Parisi M.J."/>
            <person name="Parisi M."/>
            <person name="Parts L."/>
            <person name="Pedersen J.S."/>
            <person name="Pesole G."/>
            <person name="Phillippy A.M."/>
            <person name="Ponting C.P."/>
            <person name="Pop M."/>
            <person name="Porcelli D."/>
            <person name="Powell J.R."/>
            <person name="Prohaska S."/>
            <person name="Pruitt K."/>
            <person name="Puig M."/>
            <person name="Quesneville H."/>
            <person name="Ram K.R."/>
            <person name="Rand D."/>
            <person name="Rasmussen M.D."/>
            <person name="Reed L.K."/>
            <person name="Reenan R."/>
            <person name="Reily A."/>
            <person name="Remington K.A."/>
            <person name="Rieger T.T."/>
            <person name="Ritchie M.G."/>
            <person name="Robin C."/>
            <person name="Rogers Y.H."/>
            <person name="Rohde C."/>
            <person name="Rozas J."/>
            <person name="Rubenfield M.J."/>
            <person name="Ruiz A."/>
            <person name="Russo S."/>
            <person name="Salzberg S.L."/>
            <person name="Sanchez-Gracia A."/>
            <person name="Saranga D.J."/>
            <person name="Sato H."/>
            <person name="Schaeffer S.W."/>
            <person name="Schatz M.C."/>
            <person name="Schlenke T."/>
            <person name="Schwartz R."/>
            <person name="Segarra C."/>
            <person name="Singh R.S."/>
            <person name="Sirot L."/>
            <person name="Sirota M."/>
            <person name="Sisneros N.B."/>
            <person name="Smith C.D."/>
            <person name="Smith T.F."/>
            <person name="Spieth J."/>
            <person name="Stage D.E."/>
            <person name="Stark A."/>
            <person name="Stephan W."/>
            <person name="Strausberg R.L."/>
            <person name="Strempel S."/>
            <person name="Sturgill D."/>
            <person name="Sutton G."/>
            <person name="Sutton G.G."/>
            <person name="Tao W."/>
            <person name="Teichmann S."/>
            <person name="Tobari Y.N."/>
            <person name="Tomimura Y."/>
            <person name="Tsolas J.M."/>
            <person name="Valente V.L."/>
            <person name="Venter E."/>
            <person name="Venter J.C."/>
            <person name="Vicario S."/>
            <person name="Vieira F.G."/>
            <person name="Vilella A.J."/>
            <person name="Villasante A."/>
            <person name="Walenz B."/>
            <person name="Wang J."/>
            <person name="Wasserman M."/>
            <person name="Watts T."/>
            <person name="Wilson D."/>
            <person name="Wilson R.K."/>
            <person name="Wing R.A."/>
            <person name="Wolfner M.F."/>
            <person name="Wong A."/>
            <person name="Wong G.K."/>
            <person name="Wu C.I."/>
            <person name="Wu G."/>
            <person name="Yamamoto D."/>
            <person name="Yang H.P."/>
            <person name="Yang S.P."/>
            <person name="Yorke J.A."/>
            <person name="Yoshida K."/>
            <person name="Zdobnov E."/>
            <person name="Zhang P."/>
            <person name="Zhang Y."/>
            <person name="Zimin A.V."/>
            <person name="Baldwin J."/>
            <person name="Abdouelleil A."/>
            <person name="Abdulkadir J."/>
            <person name="Abebe A."/>
            <person name="Abera B."/>
            <person name="Abreu J."/>
            <person name="Acer S.C."/>
            <person name="Aftuck L."/>
            <person name="Alexander A."/>
            <person name="An P."/>
            <person name="Anderson E."/>
            <person name="Anderson S."/>
            <person name="Arachi H."/>
            <person name="Azer M."/>
            <person name="Bachantsang P."/>
            <person name="Barry A."/>
            <person name="Bayul T."/>
            <person name="Berlin A."/>
            <person name="Bessette D."/>
            <person name="Bloom T."/>
            <person name="Blye J."/>
            <person name="Boguslavskiy L."/>
            <person name="Bonnet C."/>
            <person name="Boukhgalter B."/>
            <person name="Bourzgui I."/>
            <person name="Brown A."/>
            <person name="Cahill P."/>
            <person name="Channer S."/>
            <person name="Cheshatsang Y."/>
            <person name="Chuda L."/>
            <person name="Citroen M."/>
            <person name="Collymore A."/>
            <person name="Cooke P."/>
            <person name="Costello M."/>
            <person name="D'Aco K."/>
            <person name="Daza R."/>
            <person name="De Haan G."/>
            <person name="DeGray S."/>
            <person name="DeMaso C."/>
            <person name="Dhargay N."/>
            <person name="Dooley K."/>
            <person name="Dooley E."/>
            <person name="Doricent M."/>
            <person name="Dorje P."/>
            <person name="Dorjee K."/>
            <person name="Dupes A."/>
            <person name="Elong R."/>
            <person name="Falk J."/>
            <person name="Farina A."/>
            <person name="Faro S."/>
            <person name="Ferguson D."/>
            <person name="Fisher S."/>
            <person name="Foley C.D."/>
            <person name="Franke A."/>
            <person name="Friedrich D."/>
            <person name="Gadbois L."/>
            <person name="Gearin G."/>
            <person name="Gearin C.R."/>
            <person name="Giannoukos G."/>
            <person name="Goode T."/>
            <person name="Graham J."/>
            <person name="Grandbois E."/>
            <person name="Grewal S."/>
            <person name="Gyaltsen K."/>
            <person name="Hafez N."/>
            <person name="Hagos B."/>
            <person name="Hall J."/>
            <person name="Henson C."/>
            <person name="Hollinger A."/>
            <person name="Honan T."/>
            <person name="Huard M.D."/>
            <person name="Hughes L."/>
            <person name="Hurhula B."/>
            <person name="Husby M.E."/>
            <person name="Kamat A."/>
            <person name="Kanga B."/>
            <person name="Kashin S."/>
            <person name="Khazanovich D."/>
            <person name="Kisner P."/>
            <person name="Lance K."/>
            <person name="Lara M."/>
            <person name="Lee W."/>
            <person name="Lennon N."/>
            <person name="Letendre F."/>
            <person name="LeVine R."/>
            <person name="Lipovsky A."/>
            <person name="Liu X."/>
            <person name="Liu J."/>
            <person name="Liu S."/>
            <person name="Lokyitsang T."/>
            <person name="Lokyitsang Y."/>
            <person name="Lubonja R."/>
            <person name="Lui A."/>
            <person name="MacDonald P."/>
            <person name="Magnisalis V."/>
            <person name="Maru K."/>
            <person name="Matthews C."/>
            <person name="McCusker W."/>
            <person name="McDonough S."/>
            <person name="Mehta T."/>
            <person name="Meldrim J."/>
            <person name="Meneus L."/>
            <person name="Mihai O."/>
            <person name="Mihalev A."/>
            <person name="Mihova T."/>
            <person name="Mittelman R."/>
            <person name="Mlenga V."/>
            <person name="Montmayeur A."/>
            <person name="Mulrain L."/>
            <person name="Navidi A."/>
            <person name="Naylor J."/>
            <person name="Negash T."/>
            <person name="Nguyen T."/>
            <person name="Nguyen N."/>
            <person name="Nicol R."/>
            <person name="Norbu C."/>
            <person name="Norbu N."/>
            <person name="Novod N."/>
            <person name="O'Neill B."/>
            <person name="Osman S."/>
            <person name="Markiewicz E."/>
            <person name="Oyono O.L."/>
            <person name="Patti C."/>
            <person name="Phunkhang P."/>
            <person name="Pierre F."/>
            <person name="Priest M."/>
            <person name="Raghuraman S."/>
            <person name="Rege F."/>
            <person name="Reyes R."/>
            <person name="Rise C."/>
            <person name="Rogov P."/>
            <person name="Ross K."/>
            <person name="Ryan E."/>
            <person name="Settipalli S."/>
            <person name="Shea T."/>
            <person name="Sherpa N."/>
            <person name="Shi L."/>
            <person name="Shih D."/>
            <person name="Sparrow T."/>
            <person name="Spaulding J."/>
            <person name="Stalker J."/>
            <person name="Stange-Thomann N."/>
            <person name="Stavropoulos S."/>
            <person name="Stone C."/>
            <person name="Strader C."/>
            <person name="Tesfaye S."/>
            <person name="Thomson T."/>
            <person name="Thoulutsang Y."/>
            <person name="Thoulutsang D."/>
            <person name="Topham K."/>
            <person name="Topping I."/>
            <person name="Tsamla T."/>
            <person name="Vassiliev H."/>
            <person name="Vo A."/>
            <person name="Wangchuk T."/>
            <person name="Wangdi T."/>
            <person name="Weiand M."/>
            <person name="Wilkinson J."/>
            <person name="Wilson A."/>
            <person name="Yadav S."/>
            <person name="Young G."/>
            <person name="Yu Q."/>
            <person name="Zembek L."/>
            <person name="Zhong D."/>
            <person name="Zimmer A."/>
            <person name="Zwirko Z."/>
            <person name="Jaffe D.B."/>
            <person name="Alvarez P."/>
            <person name="Brockman W."/>
            <person name="Butler J."/>
            <person name="Chin C."/>
            <person name="Gnerre S."/>
            <person name="Grabherr M."/>
            <person name="Kleber M."/>
            <person name="Mauceli E."/>
            <person name="MacCallum I."/>
        </authorList>
    </citation>
    <scope>NUCLEOTIDE SEQUENCE [LARGE SCALE GENOMIC DNA]</scope>
    <source>
        <strain evidence="4">Tai18E2 / Tucson 14021-0261.01</strain>
    </source>
</reference>
<name>B4P7I5_DROYA</name>
<evidence type="ECO:0000256" key="1">
    <source>
        <dbReference type="PROSITE-ProRule" id="PRU00497"/>
    </source>
</evidence>